<dbReference type="GO" id="GO:0003824">
    <property type="term" value="F:catalytic activity"/>
    <property type="evidence" value="ECO:0007669"/>
    <property type="project" value="InterPro"/>
</dbReference>
<dbReference type="Pfam" id="PF02543">
    <property type="entry name" value="Carbam_trans_N"/>
    <property type="match status" value="1"/>
</dbReference>
<evidence type="ECO:0000259" key="2">
    <source>
        <dbReference type="Pfam" id="PF02543"/>
    </source>
</evidence>
<evidence type="ECO:0000313" key="5">
    <source>
        <dbReference type="Proteomes" id="UP000249396"/>
    </source>
</evidence>
<dbReference type="InterPro" id="IPR043129">
    <property type="entry name" value="ATPase_NBD"/>
</dbReference>
<sequence length="583" mass="64912">MAQKTYYIGLGITFHDPALAIVDETGHPLFAEASERYLQYKRALNCEPDSLARLPGLLRKFCPDAGRFVLGFNWRRQRPWYEKAAFALGLLGARGLHQHGIKRLGSPLDNLQIHHMMACNRLSIARGGLNLVRLLRGHYPSCHVEFRDFNHHDTHAASACYASTFDEASCAVVDSYGENGSMCFYQYQHGTLKRVHESHGLGSLGLYYMHITSLCGFDWMQGEEWKVMGLAPYGQLDGEVYALLKDILIVRGLNLEHPPGRLFPALAELEKKRRSISENTEMAADLAYTGQYYFTQLMTGILSNFHSAYPSDNLALSGGCALNSSCNGQITSKTNFRNLYVPPAPADDGTALGAAWLAFASDGGRFENLPAPLSAYLGSSLPGEALARLASYCKGLVIRHLPTTICEETARLLAAGKLAAWVQGRAEFGPRALGNRSILADPRNADMKARINQRVKFREEYRPFAPSILHEYGPEYFHEYRETLYMEQALLFRPEAAARVPAVVHVDGTGRLQSVKEELNPRFHRLITSFYRETGVPLLLNTSFNVMGKPMVHSVEDAVAVFMTCGLDILVIDDWLFAKPDAP</sequence>
<evidence type="ECO:0000256" key="1">
    <source>
        <dbReference type="ARBA" id="ARBA00006129"/>
    </source>
</evidence>
<evidence type="ECO:0000259" key="3">
    <source>
        <dbReference type="Pfam" id="PF16861"/>
    </source>
</evidence>
<accession>A0A2W4RDA1</accession>
<feature type="domain" description="Carbamoyltransferase" evidence="2">
    <location>
        <begin position="149"/>
        <end position="355"/>
    </location>
</feature>
<dbReference type="AlphaFoldDB" id="A0A2W4RDA1"/>
<dbReference type="PANTHER" id="PTHR34847:SF1">
    <property type="entry name" value="NODULATION PROTEIN U"/>
    <property type="match status" value="1"/>
</dbReference>
<protein>
    <submittedName>
        <fullName evidence="4">Nodulation protein nolNO</fullName>
    </submittedName>
</protein>
<dbReference type="Pfam" id="PF16861">
    <property type="entry name" value="Carbam_trans_C"/>
    <property type="match status" value="1"/>
</dbReference>
<evidence type="ECO:0000313" key="4">
    <source>
        <dbReference type="EMBL" id="PZN77838.1"/>
    </source>
</evidence>
<dbReference type="EMBL" id="QJPH01000329">
    <property type="protein sequence ID" value="PZN77838.1"/>
    <property type="molecule type" value="Genomic_DNA"/>
</dbReference>
<dbReference type="InterPro" id="IPR031730">
    <property type="entry name" value="Carbam_trans_C"/>
</dbReference>
<name>A0A2W4RDA1_9GAMM</name>
<dbReference type="Gene3D" id="3.90.870.20">
    <property type="entry name" value="Carbamoyltransferase, C-terminal domain"/>
    <property type="match status" value="1"/>
</dbReference>
<dbReference type="Gene3D" id="3.30.420.40">
    <property type="match status" value="1"/>
</dbReference>
<dbReference type="InterPro" id="IPR051338">
    <property type="entry name" value="NodU/CmcH_Carbamoyltrnsfr"/>
</dbReference>
<comment type="similarity">
    <text evidence="1">Belongs to the NodU/CmcH family.</text>
</comment>
<dbReference type="PANTHER" id="PTHR34847">
    <property type="entry name" value="NODULATION PROTEIN U"/>
    <property type="match status" value="1"/>
</dbReference>
<reference evidence="4 5" key="1">
    <citation type="journal article" date="2018" name="Aquat. Microb. Ecol.">
        <title>Gammaproteobacterial methanotrophs dominate.</title>
        <authorList>
            <person name="Rissanen A.J."/>
            <person name="Saarenheimo J."/>
            <person name="Tiirola M."/>
            <person name="Peura S."/>
            <person name="Aalto S.L."/>
            <person name="Karvinen A."/>
            <person name="Nykanen H."/>
        </authorList>
    </citation>
    <scope>NUCLEOTIDE SEQUENCE [LARGE SCALE GENOMIC DNA]</scope>
    <source>
        <strain evidence="4">AMbin10</strain>
    </source>
</reference>
<dbReference type="Proteomes" id="UP000249396">
    <property type="component" value="Unassembled WGS sequence"/>
</dbReference>
<dbReference type="SUPFAM" id="SSF53067">
    <property type="entry name" value="Actin-like ATPase domain"/>
    <property type="match status" value="1"/>
</dbReference>
<feature type="domain" description="Carbamoyltransferase C-terminal" evidence="3">
    <location>
        <begin position="410"/>
        <end position="579"/>
    </location>
</feature>
<dbReference type="InterPro" id="IPR038152">
    <property type="entry name" value="Carbam_trans_C_sf"/>
</dbReference>
<dbReference type="InterPro" id="IPR003696">
    <property type="entry name" value="Carbtransf_dom"/>
</dbReference>
<comment type="caution">
    <text evidence="4">The sequence shown here is derived from an EMBL/GenBank/DDBJ whole genome shotgun (WGS) entry which is preliminary data.</text>
</comment>
<organism evidence="4 5">
    <name type="scientific">Candidatus Methylumidiphilus alinenensis</name>
    <dbReference type="NCBI Taxonomy" id="2202197"/>
    <lineage>
        <taxon>Bacteria</taxon>
        <taxon>Pseudomonadati</taxon>
        <taxon>Pseudomonadota</taxon>
        <taxon>Gammaproteobacteria</taxon>
        <taxon>Methylococcales</taxon>
        <taxon>Candidatus Methylumidiphilus</taxon>
    </lineage>
</organism>
<proteinExistence type="inferred from homology"/>
<dbReference type="CDD" id="cd24033">
    <property type="entry name" value="ASKHA_NBD_NodU_CmcH-like_N"/>
    <property type="match status" value="1"/>
</dbReference>
<gene>
    <name evidence="4" type="ORF">DM484_13910</name>
</gene>